<evidence type="ECO:0000259" key="1">
    <source>
        <dbReference type="SMART" id="SM00382"/>
    </source>
</evidence>
<name>A0A382CQY4_9ZZZZ</name>
<dbReference type="Gene3D" id="3.40.50.300">
    <property type="entry name" value="P-loop containing nucleotide triphosphate hydrolases"/>
    <property type="match status" value="1"/>
</dbReference>
<accession>A0A382CQY4</accession>
<dbReference type="AlphaFoldDB" id="A0A382CQY4"/>
<feature type="non-terminal residue" evidence="2">
    <location>
        <position position="591"/>
    </location>
</feature>
<dbReference type="EMBL" id="UINC01035714">
    <property type="protein sequence ID" value="SVB28556.1"/>
    <property type="molecule type" value="Genomic_DNA"/>
</dbReference>
<dbReference type="SMART" id="SM00382">
    <property type="entry name" value="AAA"/>
    <property type="match status" value="1"/>
</dbReference>
<organism evidence="2">
    <name type="scientific">marine metagenome</name>
    <dbReference type="NCBI Taxonomy" id="408172"/>
    <lineage>
        <taxon>unclassified sequences</taxon>
        <taxon>metagenomes</taxon>
        <taxon>ecological metagenomes</taxon>
    </lineage>
</organism>
<reference evidence="2" key="1">
    <citation type="submission" date="2018-05" db="EMBL/GenBank/DDBJ databases">
        <authorList>
            <person name="Lanie J.A."/>
            <person name="Ng W.-L."/>
            <person name="Kazmierczak K.M."/>
            <person name="Andrzejewski T.M."/>
            <person name="Davidsen T.M."/>
            <person name="Wayne K.J."/>
            <person name="Tettelin H."/>
            <person name="Glass J.I."/>
            <person name="Rusch D."/>
            <person name="Podicherti R."/>
            <person name="Tsui H.-C.T."/>
            <person name="Winkler M.E."/>
        </authorList>
    </citation>
    <scope>NUCLEOTIDE SEQUENCE</scope>
</reference>
<dbReference type="InterPro" id="IPR003593">
    <property type="entry name" value="AAA+_ATPase"/>
</dbReference>
<protein>
    <recommendedName>
        <fullName evidence="1">AAA+ ATPase domain-containing protein</fullName>
    </recommendedName>
</protein>
<dbReference type="SUPFAM" id="SSF52540">
    <property type="entry name" value="P-loop containing nucleoside triphosphate hydrolases"/>
    <property type="match status" value="1"/>
</dbReference>
<dbReference type="InterPro" id="IPR018647">
    <property type="entry name" value="SLFN_3-like_DNA/RNA_helicase"/>
</dbReference>
<feature type="non-terminal residue" evidence="2">
    <location>
        <position position="1"/>
    </location>
</feature>
<sequence>VQEQQQAGWHGSIKQFVEEDKQIVRSALENFIEDAGSSQIRAWRDSIPMIQRVLRSMKDLKQGSGVVVNDGAVLEYELPMEGGRRPDMIVLENGVVLILEFKGRQSWSFSDVDQTLGYKRDLENYHSVCQDGQHPVHAVLVLTRSSDPPTERDGIRICGPNHLPELLAELTQESGYSAITSEHFLKGEYLPLPSLVKAAKLHFREADLPQVKKASANTDPAYLRAQEIIMQSHESGKRKLILLSGVPGSGKTLVGIRLSYESEFSPLSSPRLIAKGGGRIEEIIPPNSSIFLSGNGPLVAVLKNALGRGSGQFINDVRKYVKQHEEGEKKVPQHHVIIFDEAQRAWDKGKVDRRYKGSVTGSEPDMFIGMANRIPDWASVVGLIGTGQEIHDGEESGLQQWIDAIVNTGEGSNWDVHGPPGIVEQIDSQGIVLHSEPMLTLNATIRTHFGEMHHHWVDGLLGHVETPYGDMVEYHQSLKKHGFKIYITSDLRKAKMYLWNRYETAPDSRYGMIRSSRDKFLDNHGMKTLGWPKTLNYGKWYNAPHNDSDSCCALDLPITEFDCQGLELDFTIVGWGQDFILQDGEWNNSRA</sequence>
<dbReference type="InterPro" id="IPR027417">
    <property type="entry name" value="P-loop_NTPase"/>
</dbReference>
<evidence type="ECO:0000313" key="2">
    <source>
        <dbReference type="EMBL" id="SVB28556.1"/>
    </source>
</evidence>
<dbReference type="Pfam" id="PF09848">
    <property type="entry name" value="SLFN-g3_helicase"/>
    <property type="match status" value="1"/>
</dbReference>
<feature type="domain" description="AAA+ ATPase" evidence="1">
    <location>
        <begin position="237"/>
        <end position="395"/>
    </location>
</feature>
<proteinExistence type="predicted"/>
<gene>
    <name evidence="2" type="ORF">METZ01_LOCUS181410</name>
</gene>